<sequence length="355" mass="39415">MEEFERVLYGKRKPRIRWDRNLLVMLVCQLNESSCGGDWEKKRRRLTRGTLLVMCCSAVIAITSGAMAKPRSVTLNVDGTKVLANSAAEAPYINMDGRNLVSLRHVQRALSGIQVSYDVKTKHARLASATKKIDVPLGQKYLLVDGKKVVMDTVASARNGVTYLPARYIGEALGYNVQWYARTGTVYFISAKENNYARYKLVQAKPLPVTVDSGGFSATVGKFEIYPIDSAEARELQKQYELSYFGTPYYLANVQLTLSNQTDKSIGFDYQDFTPKFAFLINSDKRVALPATSVKKEYLQALNSPELLMAWRLGPGESLTTNAAFVLTQKNIESIDFMVEANGGKASALLAELGK</sequence>
<reference evidence="3 4" key="1">
    <citation type="submission" date="2024-09" db="EMBL/GenBank/DDBJ databases">
        <authorList>
            <person name="Sun Q."/>
            <person name="Mori K."/>
        </authorList>
    </citation>
    <scope>NUCLEOTIDE SEQUENCE [LARGE SCALE GENOMIC DNA]</scope>
    <source>
        <strain evidence="3 4">TISTR 2452</strain>
    </source>
</reference>
<dbReference type="RefSeq" id="WP_377501279.1">
    <property type="nucleotide sequence ID" value="NZ_JBHMDO010000047.1"/>
</dbReference>
<accession>A0ABV5KZ87</accession>
<name>A0ABV5KZ87_9BACL</name>
<dbReference type="Gene3D" id="3.30.457.10">
    <property type="entry name" value="Copper amine oxidase-like, N-terminal domain"/>
    <property type="match status" value="1"/>
</dbReference>
<keyword evidence="4" id="KW-1185">Reference proteome</keyword>
<gene>
    <name evidence="3" type="ORF">ACFFSY_30290</name>
</gene>
<feature type="transmembrane region" description="Helical" evidence="1">
    <location>
        <begin position="49"/>
        <end position="68"/>
    </location>
</feature>
<feature type="domain" description="Copper amine oxidase-like N-terminal" evidence="2">
    <location>
        <begin position="77"/>
        <end position="187"/>
    </location>
</feature>
<dbReference type="EMBL" id="JBHMDO010000047">
    <property type="protein sequence ID" value="MFB9330255.1"/>
    <property type="molecule type" value="Genomic_DNA"/>
</dbReference>
<evidence type="ECO:0000256" key="1">
    <source>
        <dbReference type="SAM" id="Phobius"/>
    </source>
</evidence>
<evidence type="ECO:0000259" key="2">
    <source>
        <dbReference type="Pfam" id="PF07833"/>
    </source>
</evidence>
<evidence type="ECO:0000313" key="4">
    <source>
        <dbReference type="Proteomes" id="UP001589747"/>
    </source>
</evidence>
<dbReference type="SUPFAM" id="SSF55383">
    <property type="entry name" value="Copper amine oxidase, domain N"/>
    <property type="match status" value="1"/>
</dbReference>
<dbReference type="InterPro" id="IPR012854">
    <property type="entry name" value="Cu_amine_oxidase-like_N"/>
</dbReference>
<comment type="caution">
    <text evidence="3">The sequence shown here is derived from an EMBL/GenBank/DDBJ whole genome shotgun (WGS) entry which is preliminary data.</text>
</comment>
<organism evidence="3 4">
    <name type="scientific">Paenibacillus aurantiacus</name>
    <dbReference type="NCBI Taxonomy" id="1936118"/>
    <lineage>
        <taxon>Bacteria</taxon>
        <taxon>Bacillati</taxon>
        <taxon>Bacillota</taxon>
        <taxon>Bacilli</taxon>
        <taxon>Bacillales</taxon>
        <taxon>Paenibacillaceae</taxon>
        <taxon>Paenibacillus</taxon>
    </lineage>
</organism>
<evidence type="ECO:0000313" key="3">
    <source>
        <dbReference type="EMBL" id="MFB9330255.1"/>
    </source>
</evidence>
<dbReference type="Pfam" id="PF07833">
    <property type="entry name" value="Cu_amine_oxidN1"/>
    <property type="match status" value="1"/>
</dbReference>
<proteinExistence type="predicted"/>
<dbReference type="Proteomes" id="UP001589747">
    <property type="component" value="Unassembled WGS sequence"/>
</dbReference>
<protein>
    <submittedName>
        <fullName evidence="3">Copper amine oxidase N-terminal domain-containing protein</fullName>
    </submittedName>
</protein>
<keyword evidence="1" id="KW-0812">Transmembrane</keyword>
<keyword evidence="1" id="KW-0472">Membrane</keyword>
<dbReference type="InterPro" id="IPR036582">
    <property type="entry name" value="Mao_N_sf"/>
</dbReference>
<keyword evidence="1" id="KW-1133">Transmembrane helix</keyword>